<dbReference type="RefSeq" id="WP_131904351.1">
    <property type="nucleotide sequence ID" value="NZ_BAAAFU010000008.1"/>
</dbReference>
<reference evidence="13 14" key="1">
    <citation type="submission" date="2019-03" db="EMBL/GenBank/DDBJ databases">
        <title>Genomic Encyclopedia of Type Strains, Phase IV (KMG-IV): sequencing the most valuable type-strain genomes for metagenomic binning, comparative biology and taxonomic classification.</title>
        <authorList>
            <person name="Goeker M."/>
        </authorList>
    </citation>
    <scope>NUCLEOTIDE SEQUENCE [LARGE SCALE GENOMIC DNA]</scope>
    <source>
        <strain evidence="13 14">DSM 24830</strain>
    </source>
</reference>
<evidence type="ECO:0000259" key="12">
    <source>
        <dbReference type="Pfam" id="PF12019"/>
    </source>
</evidence>
<feature type="domain" description="General secretion pathway GspH" evidence="12">
    <location>
        <begin position="44"/>
        <end position="155"/>
    </location>
</feature>
<evidence type="ECO:0000256" key="6">
    <source>
        <dbReference type="ARBA" id="ARBA00022692"/>
    </source>
</evidence>
<dbReference type="OrthoDB" id="5730913at2"/>
<accession>A0A4R1F5H9</accession>
<evidence type="ECO:0000256" key="10">
    <source>
        <dbReference type="ARBA" id="ARBA00030775"/>
    </source>
</evidence>
<sequence>MMKISHKGFTLIEIMVVIVIVAVLMGAVTLSFPPAGDKLLKENTERFSALISLAQDESILQSAEIALEIDDKGYGFYRNENNSWTALSEAPFNKREFPSSITSKLYLDGISTNLEERENENPQIVFLSSGEMTPFTYELFFEKKDSSKMVVSATGEIEQSYTKNEK</sequence>
<dbReference type="Pfam" id="PF07963">
    <property type="entry name" value="N_methyl"/>
    <property type="match status" value="1"/>
</dbReference>
<keyword evidence="7 11" id="KW-1133">Transmembrane helix</keyword>
<evidence type="ECO:0000313" key="14">
    <source>
        <dbReference type="Proteomes" id="UP000294887"/>
    </source>
</evidence>
<dbReference type="Gene3D" id="3.55.40.10">
    <property type="entry name" value="minor pseudopilin epsh domain"/>
    <property type="match status" value="1"/>
</dbReference>
<dbReference type="SUPFAM" id="SSF54523">
    <property type="entry name" value="Pili subunits"/>
    <property type="match status" value="1"/>
</dbReference>
<dbReference type="GO" id="GO:0015628">
    <property type="term" value="P:protein secretion by the type II secretion system"/>
    <property type="evidence" value="ECO:0007669"/>
    <property type="project" value="InterPro"/>
</dbReference>
<dbReference type="PROSITE" id="PS00409">
    <property type="entry name" value="PROKAR_NTER_METHYL"/>
    <property type="match status" value="1"/>
</dbReference>
<evidence type="ECO:0000256" key="9">
    <source>
        <dbReference type="ARBA" id="ARBA00025772"/>
    </source>
</evidence>
<keyword evidence="14" id="KW-1185">Reference proteome</keyword>
<feature type="transmembrane region" description="Helical" evidence="11">
    <location>
        <begin position="12"/>
        <end position="32"/>
    </location>
</feature>
<dbReference type="PRINTS" id="PR00885">
    <property type="entry name" value="BCTERIALGSPH"/>
</dbReference>
<dbReference type="InterPro" id="IPR012902">
    <property type="entry name" value="N_methyl_site"/>
</dbReference>
<dbReference type="GO" id="GO:0015627">
    <property type="term" value="C:type II protein secretion system complex"/>
    <property type="evidence" value="ECO:0007669"/>
    <property type="project" value="InterPro"/>
</dbReference>
<dbReference type="NCBIfam" id="TIGR02532">
    <property type="entry name" value="IV_pilin_GFxxxE"/>
    <property type="match status" value="1"/>
</dbReference>
<evidence type="ECO:0000256" key="2">
    <source>
        <dbReference type="ARBA" id="ARBA00021549"/>
    </source>
</evidence>
<comment type="caution">
    <text evidence="13">The sequence shown here is derived from an EMBL/GenBank/DDBJ whole genome shotgun (WGS) entry which is preliminary data.</text>
</comment>
<dbReference type="AlphaFoldDB" id="A0A4R1F5H9"/>
<evidence type="ECO:0000256" key="11">
    <source>
        <dbReference type="SAM" id="Phobius"/>
    </source>
</evidence>
<comment type="similarity">
    <text evidence="9">Belongs to the GSP H family.</text>
</comment>
<comment type="subcellular location">
    <subcellularLocation>
        <location evidence="1">Cell inner membrane</location>
        <topology evidence="1">Single-pass membrane protein</topology>
    </subcellularLocation>
</comment>
<evidence type="ECO:0000256" key="3">
    <source>
        <dbReference type="ARBA" id="ARBA00022475"/>
    </source>
</evidence>
<evidence type="ECO:0000256" key="1">
    <source>
        <dbReference type="ARBA" id="ARBA00004377"/>
    </source>
</evidence>
<proteinExistence type="inferred from homology"/>
<dbReference type="GO" id="GO:0005886">
    <property type="term" value="C:plasma membrane"/>
    <property type="evidence" value="ECO:0007669"/>
    <property type="project" value="UniProtKB-SubCell"/>
</dbReference>
<keyword evidence="8 11" id="KW-0472">Membrane</keyword>
<protein>
    <recommendedName>
        <fullName evidence="2">Type II secretion system protein H</fullName>
    </recommendedName>
    <alternativeName>
        <fullName evidence="10">General secretion pathway protein H</fullName>
    </alternativeName>
</protein>
<evidence type="ECO:0000256" key="5">
    <source>
        <dbReference type="ARBA" id="ARBA00022519"/>
    </source>
</evidence>
<dbReference type="EMBL" id="SMFQ01000002">
    <property type="protein sequence ID" value="TCJ88670.1"/>
    <property type="molecule type" value="Genomic_DNA"/>
</dbReference>
<evidence type="ECO:0000256" key="7">
    <source>
        <dbReference type="ARBA" id="ARBA00022989"/>
    </source>
</evidence>
<evidence type="ECO:0000256" key="8">
    <source>
        <dbReference type="ARBA" id="ARBA00023136"/>
    </source>
</evidence>
<name>A0A4R1F5H9_9GAMM</name>
<dbReference type="NCBIfam" id="TIGR01708">
    <property type="entry name" value="typeII_sec_gspH"/>
    <property type="match status" value="1"/>
</dbReference>
<keyword evidence="5" id="KW-0997">Cell inner membrane</keyword>
<dbReference type="Proteomes" id="UP000294887">
    <property type="component" value="Unassembled WGS sequence"/>
</dbReference>
<dbReference type="InterPro" id="IPR049875">
    <property type="entry name" value="TypeII_GspH"/>
</dbReference>
<keyword evidence="6 11" id="KW-0812">Transmembrane</keyword>
<dbReference type="Pfam" id="PF12019">
    <property type="entry name" value="GspH"/>
    <property type="match status" value="1"/>
</dbReference>
<dbReference type="InterPro" id="IPR022346">
    <property type="entry name" value="T2SS_GspH"/>
</dbReference>
<keyword evidence="3" id="KW-1003">Cell membrane</keyword>
<dbReference type="InterPro" id="IPR002416">
    <property type="entry name" value="T2SS_protein-GspH"/>
</dbReference>
<organism evidence="13 14">
    <name type="scientific">Cocleimonas flava</name>
    <dbReference type="NCBI Taxonomy" id="634765"/>
    <lineage>
        <taxon>Bacteria</taxon>
        <taxon>Pseudomonadati</taxon>
        <taxon>Pseudomonadota</taxon>
        <taxon>Gammaproteobacteria</taxon>
        <taxon>Thiotrichales</taxon>
        <taxon>Thiotrichaceae</taxon>
        <taxon>Cocleimonas</taxon>
    </lineage>
</organism>
<gene>
    <name evidence="13" type="ORF">EV695_0528</name>
</gene>
<evidence type="ECO:0000313" key="13">
    <source>
        <dbReference type="EMBL" id="TCJ88670.1"/>
    </source>
</evidence>
<evidence type="ECO:0000256" key="4">
    <source>
        <dbReference type="ARBA" id="ARBA00022481"/>
    </source>
</evidence>
<keyword evidence="4" id="KW-0488">Methylation</keyword>
<dbReference type="InterPro" id="IPR045584">
    <property type="entry name" value="Pilin-like"/>
</dbReference>